<dbReference type="Proteomes" id="UP000273675">
    <property type="component" value="Unassembled WGS sequence"/>
</dbReference>
<dbReference type="PROSITE" id="PS01129">
    <property type="entry name" value="PSI_RLU"/>
    <property type="match status" value="1"/>
</dbReference>
<comment type="similarity">
    <text evidence="1 9">Belongs to the pseudouridine synthase RluA family.</text>
</comment>
<gene>
    <name evidence="11" type="ORF">C7435_0608</name>
</gene>
<name>A0A495DMK4_9PROT</name>
<dbReference type="Gene3D" id="3.30.2350.10">
    <property type="entry name" value="Pseudouridine synthase"/>
    <property type="match status" value="1"/>
</dbReference>
<comment type="caution">
    <text evidence="11">The sequence shown here is derived from an EMBL/GenBank/DDBJ whole genome shotgun (WGS) entry which is preliminary data.</text>
</comment>
<dbReference type="GO" id="GO:0008033">
    <property type="term" value="P:tRNA processing"/>
    <property type="evidence" value="ECO:0007669"/>
    <property type="project" value="UniProtKB-KW"/>
</dbReference>
<comment type="function">
    <text evidence="7">Dual specificity enzyme that catalyzes the synthesis of pseudouridine from uracil-746 in 23S ribosomal RNA and from uracil-32 in the anticodon stem and loop of transfer RNAs.</text>
</comment>
<dbReference type="CDD" id="cd02869">
    <property type="entry name" value="PseudoU_synth_RluA_like"/>
    <property type="match status" value="1"/>
</dbReference>
<evidence type="ECO:0000256" key="4">
    <source>
        <dbReference type="ARBA" id="ARBA00023235"/>
    </source>
</evidence>
<dbReference type="AlphaFoldDB" id="A0A495DMK4"/>
<dbReference type="PANTHER" id="PTHR21600:SF91">
    <property type="entry name" value="DUAL-SPECIFICITY RNA PSEUDOURIDINE SYNTHASE RLUA"/>
    <property type="match status" value="1"/>
</dbReference>
<dbReference type="NCBIfam" id="TIGR00005">
    <property type="entry name" value="rluA_subfam"/>
    <property type="match status" value="1"/>
</dbReference>
<dbReference type="GO" id="GO:0003723">
    <property type="term" value="F:RNA binding"/>
    <property type="evidence" value="ECO:0007669"/>
    <property type="project" value="InterPro"/>
</dbReference>
<comment type="catalytic activity">
    <reaction evidence="6">
        <text>uridine(746) in 23S rRNA = pseudouridine(746) in 23S rRNA</text>
        <dbReference type="Rhea" id="RHEA:42548"/>
        <dbReference type="Rhea" id="RHEA-COMP:10109"/>
        <dbReference type="Rhea" id="RHEA-COMP:10110"/>
        <dbReference type="ChEBI" id="CHEBI:65314"/>
        <dbReference type="ChEBI" id="CHEBI:65315"/>
        <dbReference type="EC" id="5.4.99.29"/>
    </reaction>
</comment>
<feature type="active site" evidence="8">
    <location>
        <position position="69"/>
    </location>
</feature>
<protein>
    <recommendedName>
        <fullName evidence="9">Pseudouridine synthase</fullName>
        <ecNumber evidence="9">5.4.99.-</ecNumber>
    </recommendedName>
</protein>
<evidence type="ECO:0000256" key="8">
    <source>
        <dbReference type="PIRSR" id="PIRSR606225-1"/>
    </source>
</evidence>
<dbReference type="Pfam" id="PF00849">
    <property type="entry name" value="PseudoU_synth_2"/>
    <property type="match status" value="1"/>
</dbReference>
<proteinExistence type="inferred from homology"/>
<dbReference type="InterPro" id="IPR006225">
    <property type="entry name" value="PsdUridine_synth_RluC/D"/>
</dbReference>
<evidence type="ECO:0000256" key="6">
    <source>
        <dbReference type="ARBA" id="ARBA00036916"/>
    </source>
</evidence>
<comment type="catalytic activity">
    <reaction evidence="9">
        <text>a uridine in RNA = a pseudouridine in RNA</text>
        <dbReference type="Rhea" id="RHEA:48348"/>
        <dbReference type="Rhea" id="RHEA-COMP:12068"/>
        <dbReference type="Rhea" id="RHEA-COMP:12069"/>
        <dbReference type="ChEBI" id="CHEBI:65314"/>
        <dbReference type="ChEBI" id="CHEBI:65315"/>
    </reaction>
</comment>
<evidence type="ECO:0000256" key="3">
    <source>
        <dbReference type="ARBA" id="ARBA00022694"/>
    </source>
</evidence>
<keyword evidence="3" id="KW-0819">tRNA processing</keyword>
<evidence type="ECO:0000313" key="12">
    <source>
        <dbReference type="Proteomes" id="UP000273675"/>
    </source>
</evidence>
<evidence type="ECO:0000313" key="11">
    <source>
        <dbReference type="EMBL" id="RKR04164.1"/>
    </source>
</evidence>
<dbReference type="InterPro" id="IPR006145">
    <property type="entry name" value="PsdUridine_synth_RsuA/RluA"/>
</dbReference>
<comment type="catalytic activity">
    <reaction evidence="5">
        <text>uridine(32) in tRNA = pseudouridine(32) in tRNA</text>
        <dbReference type="Rhea" id="RHEA:42544"/>
        <dbReference type="Rhea" id="RHEA-COMP:10107"/>
        <dbReference type="Rhea" id="RHEA-COMP:10108"/>
        <dbReference type="ChEBI" id="CHEBI:65314"/>
        <dbReference type="ChEBI" id="CHEBI:65315"/>
        <dbReference type="EC" id="5.4.99.28"/>
    </reaction>
</comment>
<dbReference type="PANTHER" id="PTHR21600">
    <property type="entry name" value="MITOCHONDRIAL RNA PSEUDOURIDINE SYNTHASE"/>
    <property type="match status" value="1"/>
</dbReference>
<keyword evidence="2" id="KW-0698">rRNA processing</keyword>
<dbReference type="InterPro" id="IPR050188">
    <property type="entry name" value="RluA_PseudoU_synthase"/>
</dbReference>
<dbReference type="EC" id="5.4.99.-" evidence="9"/>
<evidence type="ECO:0000256" key="5">
    <source>
        <dbReference type="ARBA" id="ARBA00036184"/>
    </source>
</evidence>
<feature type="domain" description="Pseudouridine synthase RsuA/RluA-like" evidence="10">
    <location>
        <begin position="27"/>
        <end position="174"/>
    </location>
</feature>
<sequence length="223" mass="24669">MPGDTPRPFIYSPPPAGPLPVIHADDHILVIDKPSGLLTVPGNRPERADCLEARARADFPTARIIHRLDMDTSGVIVLALTAHAQAHIGKQFEKRQTSKSYIARVQGEMTQSSGRVDQPLITDWPNRPRQMICHERGRRAVTDWEVLDIADGVSRVRLSPLTGRSHQLRVHMLHLGHPILGDNLYAPPEALAASDRLCLHAQELGFRHPDGGAPVSFESRPPF</sequence>
<evidence type="ECO:0000256" key="2">
    <source>
        <dbReference type="ARBA" id="ARBA00022552"/>
    </source>
</evidence>
<evidence type="ECO:0000256" key="9">
    <source>
        <dbReference type="RuleBase" id="RU362028"/>
    </source>
</evidence>
<dbReference type="GO" id="GO:0160142">
    <property type="term" value="F:23S rRNA pseudouridine(746) synthase activity"/>
    <property type="evidence" value="ECO:0007669"/>
    <property type="project" value="UniProtKB-EC"/>
</dbReference>
<dbReference type="InterPro" id="IPR020103">
    <property type="entry name" value="PsdUridine_synth_cat_dom_sf"/>
</dbReference>
<dbReference type="EMBL" id="RBIM01000001">
    <property type="protein sequence ID" value="RKR04164.1"/>
    <property type="molecule type" value="Genomic_DNA"/>
</dbReference>
<dbReference type="GO" id="GO:0000455">
    <property type="term" value="P:enzyme-directed rRNA pseudouridine synthesis"/>
    <property type="evidence" value="ECO:0007669"/>
    <property type="project" value="TreeGrafter"/>
</dbReference>
<dbReference type="RefSeq" id="WP_121209963.1">
    <property type="nucleotide sequence ID" value="NZ_RBIM01000001.1"/>
</dbReference>
<keyword evidence="4 9" id="KW-0413">Isomerase</keyword>
<dbReference type="SUPFAM" id="SSF55120">
    <property type="entry name" value="Pseudouridine synthase"/>
    <property type="match status" value="1"/>
</dbReference>
<reference evidence="11 12" key="1">
    <citation type="submission" date="2018-10" db="EMBL/GenBank/DDBJ databases">
        <title>Genomic Encyclopedia of Type Strains, Phase IV (KMG-IV): sequencing the most valuable type-strain genomes for metagenomic binning, comparative biology and taxonomic classification.</title>
        <authorList>
            <person name="Goeker M."/>
        </authorList>
    </citation>
    <scope>NUCLEOTIDE SEQUENCE [LARGE SCALE GENOMIC DNA]</scope>
    <source>
        <strain evidence="11 12">DSM 4734</strain>
    </source>
</reference>
<accession>A0A495DMK4</accession>
<organism evidence="11 12">
    <name type="scientific">Maricaulis maris</name>
    <dbReference type="NCBI Taxonomy" id="74318"/>
    <lineage>
        <taxon>Bacteria</taxon>
        <taxon>Pseudomonadati</taxon>
        <taxon>Pseudomonadota</taxon>
        <taxon>Alphaproteobacteria</taxon>
        <taxon>Maricaulales</taxon>
        <taxon>Maricaulaceae</taxon>
        <taxon>Maricaulis</taxon>
    </lineage>
</organism>
<dbReference type="InterPro" id="IPR006224">
    <property type="entry name" value="PsdUridine_synth_RluA-like_CS"/>
</dbReference>
<dbReference type="OrthoDB" id="9807829at2"/>
<evidence type="ECO:0000256" key="1">
    <source>
        <dbReference type="ARBA" id="ARBA00010876"/>
    </source>
</evidence>
<evidence type="ECO:0000256" key="7">
    <source>
        <dbReference type="ARBA" id="ARBA00037305"/>
    </source>
</evidence>
<dbReference type="GO" id="GO:0160151">
    <property type="term" value="F:tRNA pseudouridine(32) synthase activity"/>
    <property type="evidence" value="ECO:0007669"/>
    <property type="project" value="UniProtKB-EC"/>
</dbReference>
<comment type="function">
    <text evidence="9">Responsible for synthesis of pseudouridine from uracil.</text>
</comment>
<evidence type="ECO:0000259" key="10">
    <source>
        <dbReference type="Pfam" id="PF00849"/>
    </source>
</evidence>